<dbReference type="FunFam" id="3.40.50.300:FF:000011">
    <property type="entry name" value="Putative ABC transporter ATP-binding component"/>
    <property type="match status" value="1"/>
</dbReference>
<evidence type="ECO:0000313" key="7">
    <source>
        <dbReference type="Proteomes" id="UP001162640"/>
    </source>
</evidence>
<sequence length="610" mass="68985">NAQADAQTAESSKDRRKAKQELQRARQEYEEKVRLLEAEEAANSGKVAAMVLPDYRTGRNERDIQVRNVSLDLDNGKRLLDSAEIKFSYKRRYGLVGKNGIGKTTLLKAIAAFEVEGFPRHHRVLHVRQEIKGGDNSVLNTVLEADVERNGLLEEVRIVCGGDDDSKFAGDLKRLDEIYARLEIIGGDGAEARASMILSGLQFSPGMQRGPTSALSGGWRMRVSLAAALFIEPDLLMLDEPTNHLDLEAVLWLEQYLIGYRHTLVVVSHDRGFLNEICSDIIEFKNHRLIYYKGDYDTYVKTAEDAVTNQKRVYAAYKDKRSHMQEFVDKFRFNAKRASLVQSRIKAIEKLDLEAPDNVEIEPVWRFSIENPEPLGIPIISVNDIDFDYDKGREKEEYLLKKVNFGIDLQSKIGILGPNGAGKSTLLNLIMGKLAPLKGECIRNGRLRIAYFTQHSADKFDLQLSAIENMLAMFERATDQEMRQWVGRFQITGNDAIKPMMMLSGGQKSRVAFAALAYARPHVMIFDEPTNHLDMESIDALIEAVQSFRGGVVVVSHDQFFITRTCQELWVVGEGEARRFRGDFNAYKKHALEKTRKFVEASVKSLSNIN</sequence>
<feature type="domain" description="ABC transporter" evidence="5">
    <location>
        <begin position="64"/>
        <end position="311"/>
    </location>
</feature>
<dbReference type="Pfam" id="PF00005">
    <property type="entry name" value="ABC_tran"/>
    <property type="match status" value="2"/>
</dbReference>
<dbReference type="InterPro" id="IPR027417">
    <property type="entry name" value="P-loop_NTPase"/>
</dbReference>
<evidence type="ECO:0000256" key="4">
    <source>
        <dbReference type="SAM" id="MobiDB-lite"/>
    </source>
</evidence>
<organism evidence="6 7">
    <name type="scientific">Triparma laevis f. inornata</name>
    <dbReference type="NCBI Taxonomy" id="1714386"/>
    <lineage>
        <taxon>Eukaryota</taxon>
        <taxon>Sar</taxon>
        <taxon>Stramenopiles</taxon>
        <taxon>Ochrophyta</taxon>
        <taxon>Bolidophyceae</taxon>
        <taxon>Parmales</taxon>
        <taxon>Triparmaceae</taxon>
        <taxon>Triparma</taxon>
    </lineage>
</organism>
<evidence type="ECO:0000259" key="5">
    <source>
        <dbReference type="PROSITE" id="PS50893"/>
    </source>
</evidence>
<feature type="domain" description="ABC transporter" evidence="5">
    <location>
        <begin position="380"/>
        <end position="599"/>
    </location>
</feature>
<dbReference type="InterPro" id="IPR003593">
    <property type="entry name" value="AAA+_ATPase"/>
</dbReference>
<proteinExistence type="predicted"/>
<dbReference type="InterPro" id="IPR032781">
    <property type="entry name" value="ABC_tran_Xtn"/>
</dbReference>
<dbReference type="SMART" id="SM00382">
    <property type="entry name" value="AAA"/>
    <property type="match status" value="2"/>
</dbReference>
<comment type="caution">
    <text evidence="6">The sequence shown here is derived from an EMBL/GenBank/DDBJ whole genome shotgun (WGS) entry which is preliminary data.</text>
</comment>
<dbReference type="InterPro" id="IPR003439">
    <property type="entry name" value="ABC_transporter-like_ATP-bd"/>
</dbReference>
<name>A0A9W7AVZ6_9STRA</name>
<feature type="region of interest" description="Disordered" evidence="4">
    <location>
        <begin position="1"/>
        <end position="24"/>
    </location>
</feature>
<dbReference type="CDD" id="cd03221">
    <property type="entry name" value="ABCF_EF-3"/>
    <property type="match status" value="2"/>
</dbReference>
<evidence type="ECO:0000313" key="6">
    <source>
        <dbReference type="EMBL" id="GMH74920.1"/>
    </source>
</evidence>
<gene>
    <name evidence="6" type="ORF">TL16_g06595</name>
</gene>
<evidence type="ECO:0000256" key="3">
    <source>
        <dbReference type="ARBA" id="ARBA00022840"/>
    </source>
</evidence>
<dbReference type="Pfam" id="PF12848">
    <property type="entry name" value="ABC_tran_Xtn"/>
    <property type="match status" value="1"/>
</dbReference>
<dbReference type="Proteomes" id="UP001162640">
    <property type="component" value="Unassembled WGS sequence"/>
</dbReference>
<dbReference type="GO" id="GO:0005524">
    <property type="term" value="F:ATP binding"/>
    <property type="evidence" value="ECO:0007669"/>
    <property type="project" value="UniProtKB-KW"/>
</dbReference>
<dbReference type="PANTHER" id="PTHR19211">
    <property type="entry name" value="ATP-BINDING TRANSPORT PROTEIN-RELATED"/>
    <property type="match status" value="1"/>
</dbReference>
<accession>A0A9W7AVZ6</accession>
<feature type="non-terminal residue" evidence="6">
    <location>
        <position position="1"/>
    </location>
</feature>
<keyword evidence="1" id="KW-0677">Repeat</keyword>
<evidence type="ECO:0000256" key="1">
    <source>
        <dbReference type="ARBA" id="ARBA00022737"/>
    </source>
</evidence>
<dbReference type="FunFam" id="3.40.50.300:FF:000104">
    <property type="entry name" value="ATP-binding cassette sub-family F member 3"/>
    <property type="match status" value="1"/>
</dbReference>
<dbReference type="PROSITE" id="PS50893">
    <property type="entry name" value="ABC_TRANSPORTER_2"/>
    <property type="match status" value="2"/>
</dbReference>
<keyword evidence="2" id="KW-0547">Nucleotide-binding</keyword>
<dbReference type="PROSITE" id="PS00211">
    <property type="entry name" value="ABC_TRANSPORTER_1"/>
    <property type="match status" value="2"/>
</dbReference>
<protein>
    <recommendedName>
        <fullName evidence="5">ABC transporter domain-containing protein</fullName>
    </recommendedName>
</protein>
<dbReference type="InterPro" id="IPR050611">
    <property type="entry name" value="ABCF"/>
</dbReference>
<feature type="compositionally biased region" description="Polar residues" evidence="4">
    <location>
        <begin position="1"/>
        <end position="10"/>
    </location>
</feature>
<dbReference type="GO" id="GO:0016887">
    <property type="term" value="F:ATP hydrolysis activity"/>
    <property type="evidence" value="ECO:0007669"/>
    <property type="project" value="InterPro"/>
</dbReference>
<reference evidence="7" key="1">
    <citation type="journal article" date="2023" name="Commun. Biol.">
        <title>Genome analysis of Parmales, the sister group of diatoms, reveals the evolutionary specialization of diatoms from phago-mixotrophs to photoautotrophs.</title>
        <authorList>
            <person name="Ban H."/>
            <person name="Sato S."/>
            <person name="Yoshikawa S."/>
            <person name="Yamada K."/>
            <person name="Nakamura Y."/>
            <person name="Ichinomiya M."/>
            <person name="Sato N."/>
            <person name="Blanc-Mathieu R."/>
            <person name="Endo H."/>
            <person name="Kuwata A."/>
            <person name="Ogata H."/>
        </authorList>
    </citation>
    <scope>NUCLEOTIDE SEQUENCE [LARGE SCALE GENOMIC DNA]</scope>
</reference>
<dbReference type="Gene3D" id="3.40.50.300">
    <property type="entry name" value="P-loop containing nucleotide triphosphate hydrolases"/>
    <property type="match status" value="2"/>
</dbReference>
<feature type="non-terminal residue" evidence="6">
    <location>
        <position position="610"/>
    </location>
</feature>
<dbReference type="SUPFAM" id="SSF52540">
    <property type="entry name" value="P-loop containing nucleoside triphosphate hydrolases"/>
    <property type="match status" value="2"/>
</dbReference>
<dbReference type="PANTHER" id="PTHR19211:SF134">
    <property type="entry name" value="ABC TRANSPORTER DOMAIN-CONTAINING PROTEIN"/>
    <property type="match status" value="1"/>
</dbReference>
<keyword evidence="3" id="KW-0067">ATP-binding</keyword>
<dbReference type="AlphaFoldDB" id="A0A9W7AVZ6"/>
<evidence type="ECO:0000256" key="2">
    <source>
        <dbReference type="ARBA" id="ARBA00022741"/>
    </source>
</evidence>
<dbReference type="InterPro" id="IPR017871">
    <property type="entry name" value="ABC_transporter-like_CS"/>
</dbReference>
<dbReference type="EMBL" id="BLQM01000201">
    <property type="protein sequence ID" value="GMH74920.1"/>
    <property type="molecule type" value="Genomic_DNA"/>
</dbReference>